<reference evidence="2 3" key="1">
    <citation type="submission" date="2023-01" db="EMBL/GenBank/DDBJ databases">
        <title>Analysis of 21 Apiospora genomes using comparative genomics revels a genus with tremendous synthesis potential of carbohydrate active enzymes and secondary metabolites.</title>
        <authorList>
            <person name="Sorensen T."/>
        </authorList>
    </citation>
    <scope>NUCLEOTIDE SEQUENCE [LARGE SCALE GENOMIC DNA]</scope>
    <source>
        <strain evidence="2 3">CBS 20057</strain>
    </source>
</reference>
<feature type="region of interest" description="Disordered" evidence="1">
    <location>
        <begin position="1"/>
        <end position="23"/>
    </location>
</feature>
<evidence type="ECO:0000313" key="2">
    <source>
        <dbReference type="EMBL" id="KAK8002205.1"/>
    </source>
</evidence>
<dbReference type="EMBL" id="JAQQWI010000018">
    <property type="protein sequence ID" value="KAK8002205.1"/>
    <property type="molecule type" value="Genomic_DNA"/>
</dbReference>
<feature type="region of interest" description="Disordered" evidence="1">
    <location>
        <begin position="145"/>
        <end position="175"/>
    </location>
</feature>
<comment type="caution">
    <text evidence="2">The sequence shown here is derived from an EMBL/GenBank/DDBJ whole genome shotgun (WGS) entry which is preliminary data.</text>
</comment>
<sequence>MDGEEEAILARAPPALPAEDRHEPVGTGVLAVYRPGLTGPRPKWRQGQAASWKTGGRHLKEALGSSLAAIDPSSQPAHKQCLHGLDREREQLLHVLAMDLAPPCSPPPSQAQLRRAEAARDRMATGFVRDMLRWNLALERRHAGAGRAGAAGKGLLPDQQQTGDDRRRRRKRGRDKRVLLGYMGISGRGRLPTPEDARAYRTNWGSELSSCSRKPNAGVMEPSEISKDLVSIVHPTLRKVHEGRPR</sequence>
<evidence type="ECO:0000256" key="1">
    <source>
        <dbReference type="SAM" id="MobiDB-lite"/>
    </source>
</evidence>
<name>A0ABR1R9R2_9PEZI</name>
<evidence type="ECO:0000313" key="3">
    <source>
        <dbReference type="Proteomes" id="UP001396898"/>
    </source>
</evidence>
<organism evidence="2 3">
    <name type="scientific">Apiospora marii</name>
    <dbReference type="NCBI Taxonomy" id="335849"/>
    <lineage>
        <taxon>Eukaryota</taxon>
        <taxon>Fungi</taxon>
        <taxon>Dikarya</taxon>
        <taxon>Ascomycota</taxon>
        <taxon>Pezizomycotina</taxon>
        <taxon>Sordariomycetes</taxon>
        <taxon>Xylariomycetidae</taxon>
        <taxon>Amphisphaeriales</taxon>
        <taxon>Apiosporaceae</taxon>
        <taxon>Apiospora</taxon>
    </lineage>
</organism>
<protein>
    <submittedName>
        <fullName evidence="2">Uncharacterized protein</fullName>
    </submittedName>
</protein>
<accession>A0ABR1R9R2</accession>
<proteinExistence type="predicted"/>
<keyword evidence="3" id="KW-1185">Reference proteome</keyword>
<dbReference type="Proteomes" id="UP001396898">
    <property type="component" value="Unassembled WGS sequence"/>
</dbReference>
<gene>
    <name evidence="2" type="ORF">PG991_014427</name>
</gene>